<evidence type="ECO:0000313" key="21">
    <source>
        <dbReference type="Proteomes" id="UP001054837"/>
    </source>
</evidence>
<evidence type="ECO:0000256" key="3">
    <source>
        <dbReference type="ARBA" id="ARBA00022448"/>
    </source>
</evidence>
<comment type="caution">
    <text evidence="20">The sequence shown here is derived from an EMBL/GenBank/DDBJ whole genome shotgun (WGS) entry which is preliminary data.</text>
</comment>
<evidence type="ECO:0000256" key="14">
    <source>
        <dbReference type="ARBA" id="ARBA00023065"/>
    </source>
</evidence>
<evidence type="ECO:0000256" key="4">
    <source>
        <dbReference type="ARBA" id="ARBA00022449"/>
    </source>
</evidence>
<dbReference type="InterPro" id="IPR004481">
    <property type="entry name" value="K/Na/Ca-exchanger"/>
</dbReference>
<evidence type="ECO:0000256" key="13">
    <source>
        <dbReference type="ARBA" id="ARBA00023053"/>
    </source>
</evidence>
<evidence type="ECO:0000256" key="1">
    <source>
        <dbReference type="ARBA" id="ARBA00004141"/>
    </source>
</evidence>
<feature type="domain" description="Sodium/calcium exchanger membrane region" evidence="19">
    <location>
        <begin position="109"/>
        <end position="251"/>
    </location>
</feature>
<feature type="domain" description="Sodium/calcium exchanger membrane region" evidence="19">
    <location>
        <begin position="364"/>
        <end position="514"/>
    </location>
</feature>
<protein>
    <recommendedName>
        <fullName evidence="19">Sodium/calcium exchanger membrane region domain-containing protein</fullName>
    </recommendedName>
</protein>
<dbReference type="PANTHER" id="PTHR10846">
    <property type="entry name" value="SODIUM/POTASSIUM/CALCIUM EXCHANGER"/>
    <property type="match status" value="1"/>
</dbReference>
<keyword evidence="9" id="KW-0106">Calcium</keyword>
<keyword evidence="16" id="KW-0739">Sodium transport</keyword>
<dbReference type="Proteomes" id="UP001054837">
    <property type="component" value="Unassembled WGS sequence"/>
</dbReference>
<keyword evidence="6" id="KW-0109">Calcium transport</keyword>
<keyword evidence="4" id="KW-0050">Antiport</keyword>
<evidence type="ECO:0000259" key="19">
    <source>
        <dbReference type="Pfam" id="PF01699"/>
    </source>
</evidence>
<keyword evidence="10" id="KW-0769">Symport</keyword>
<feature type="transmembrane region" description="Helical" evidence="18">
    <location>
        <begin position="105"/>
        <end position="123"/>
    </location>
</feature>
<dbReference type="InterPro" id="IPR004837">
    <property type="entry name" value="NaCa_Exmemb"/>
</dbReference>
<dbReference type="GO" id="GO:0005262">
    <property type="term" value="F:calcium channel activity"/>
    <property type="evidence" value="ECO:0007669"/>
    <property type="project" value="TreeGrafter"/>
</dbReference>
<evidence type="ECO:0000256" key="7">
    <source>
        <dbReference type="ARBA" id="ARBA00022692"/>
    </source>
</evidence>
<feature type="transmembrane region" description="Helical" evidence="18">
    <location>
        <begin position="468"/>
        <end position="486"/>
    </location>
</feature>
<dbReference type="InterPro" id="IPR044880">
    <property type="entry name" value="NCX_ion-bd_dom_sf"/>
</dbReference>
<evidence type="ECO:0000256" key="2">
    <source>
        <dbReference type="ARBA" id="ARBA00005364"/>
    </source>
</evidence>
<keyword evidence="11" id="KW-0630">Potassium</keyword>
<evidence type="ECO:0000256" key="18">
    <source>
        <dbReference type="SAM" id="Phobius"/>
    </source>
</evidence>
<evidence type="ECO:0000256" key="11">
    <source>
        <dbReference type="ARBA" id="ARBA00022958"/>
    </source>
</evidence>
<keyword evidence="5" id="KW-0633">Potassium transport</keyword>
<evidence type="ECO:0000256" key="16">
    <source>
        <dbReference type="ARBA" id="ARBA00023201"/>
    </source>
</evidence>
<comment type="similarity">
    <text evidence="2">Belongs to the Ca(2+):cation antiporter (CaCA) (TC 2.A.19) family. SLC24A subfamily.</text>
</comment>
<name>A0AAV4VPI1_9ARAC</name>
<feature type="transmembrane region" description="Helical" evidence="18">
    <location>
        <begin position="232"/>
        <end position="252"/>
    </location>
</feature>
<dbReference type="GO" id="GO:0006874">
    <property type="term" value="P:intracellular calcium ion homeostasis"/>
    <property type="evidence" value="ECO:0007669"/>
    <property type="project" value="TreeGrafter"/>
</dbReference>
<evidence type="ECO:0000256" key="5">
    <source>
        <dbReference type="ARBA" id="ARBA00022538"/>
    </source>
</evidence>
<feature type="transmembrane region" description="Helical" evidence="18">
    <location>
        <begin position="433"/>
        <end position="456"/>
    </location>
</feature>
<evidence type="ECO:0000256" key="6">
    <source>
        <dbReference type="ARBA" id="ARBA00022568"/>
    </source>
</evidence>
<keyword evidence="21" id="KW-1185">Reference proteome</keyword>
<comment type="subcellular location">
    <subcellularLocation>
        <location evidence="1">Membrane</location>
        <topology evidence="1">Multi-pass membrane protein</topology>
    </subcellularLocation>
</comment>
<gene>
    <name evidence="20" type="primary">CG1090</name>
    <name evidence="20" type="ORF">CDAR_279221</name>
</gene>
<dbReference type="GO" id="GO:0015293">
    <property type="term" value="F:symporter activity"/>
    <property type="evidence" value="ECO:0007669"/>
    <property type="project" value="UniProtKB-KW"/>
</dbReference>
<evidence type="ECO:0000256" key="17">
    <source>
        <dbReference type="SAM" id="MobiDB-lite"/>
    </source>
</evidence>
<dbReference type="Gene3D" id="1.20.1420.30">
    <property type="entry name" value="NCX, central ion-binding region"/>
    <property type="match status" value="2"/>
</dbReference>
<keyword evidence="13" id="KW-0915">Sodium</keyword>
<keyword evidence="12 18" id="KW-1133">Transmembrane helix</keyword>
<dbReference type="GO" id="GO:0005886">
    <property type="term" value="C:plasma membrane"/>
    <property type="evidence" value="ECO:0007669"/>
    <property type="project" value="TreeGrafter"/>
</dbReference>
<keyword evidence="15 18" id="KW-0472">Membrane</keyword>
<feature type="transmembrane region" description="Helical" evidence="18">
    <location>
        <begin position="208"/>
        <end position="226"/>
    </location>
</feature>
<dbReference type="GO" id="GO:0008273">
    <property type="term" value="F:calcium, potassium:sodium antiporter activity"/>
    <property type="evidence" value="ECO:0007669"/>
    <property type="project" value="TreeGrafter"/>
</dbReference>
<reference evidence="20 21" key="1">
    <citation type="submission" date="2021-06" db="EMBL/GenBank/DDBJ databases">
        <title>Caerostris darwini draft genome.</title>
        <authorList>
            <person name="Kono N."/>
            <person name="Arakawa K."/>
        </authorList>
    </citation>
    <scope>NUCLEOTIDE SEQUENCE [LARGE SCALE GENOMIC DNA]</scope>
</reference>
<evidence type="ECO:0000256" key="9">
    <source>
        <dbReference type="ARBA" id="ARBA00022837"/>
    </source>
</evidence>
<keyword evidence="7 18" id="KW-0812">Transmembrane</keyword>
<feature type="transmembrane region" description="Helical" evidence="18">
    <location>
        <begin position="15"/>
        <end position="33"/>
    </location>
</feature>
<dbReference type="FunFam" id="1.20.1420.30:FF:000009">
    <property type="entry name" value="sodium/potassium/calcium exchanger 5 isoform X2"/>
    <property type="match status" value="1"/>
</dbReference>
<dbReference type="PANTHER" id="PTHR10846:SF74">
    <property type="entry name" value="SODIUM_POTASSIUM_CALCIUM EXCHANGER CG1090-RELATED"/>
    <property type="match status" value="1"/>
</dbReference>
<accession>A0AAV4VPI1</accession>
<proteinExistence type="inferred from homology"/>
<evidence type="ECO:0000256" key="10">
    <source>
        <dbReference type="ARBA" id="ARBA00022847"/>
    </source>
</evidence>
<dbReference type="Pfam" id="PF01699">
    <property type="entry name" value="Na_Ca_ex"/>
    <property type="match status" value="2"/>
</dbReference>
<feature type="transmembrane region" description="Helical" evidence="18">
    <location>
        <begin position="399"/>
        <end position="421"/>
    </location>
</feature>
<dbReference type="NCBIfam" id="TIGR00367">
    <property type="entry name" value="calcium/sodium antiporter"/>
    <property type="match status" value="1"/>
</dbReference>
<evidence type="ECO:0000256" key="12">
    <source>
        <dbReference type="ARBA" id="ARBA00022989"/>
    </source>
</evidence>
<evidence type="ECO:0000256" key="15">
    <source>
        <dbReference type="ARBA" id="ARBA00023136"/>
    </source>
</evidence>
<keyword evidence="3" id="KW-0813">Transport</keyword>
<feature type="transmembrane region" description="Helical" evidence="18">
    <location>
        <begin position="363"/>
        <end position="393"/>
    </location>
</feature>
<keyword evidence="14" id="KW-0406">Ion transport</keyword>
<dbReference type="EMBL" id="BPLQ01013317">
    <property type="protein sequence ID" value="GIY71310.1"/>
    <property type="molecule type" value="Genomic_DNA"/>
</dbReference>
<dbReference type="AlphaFoldDB" id="A0AAV4VPI1"/>
<organism evidence="20 21">
    <name type="scientific">Caerostris darwini</name>
    <dbReference type="NCBI Taxonomy" id="1538125"/>
    <lineage>
        <taxon>Eukaryota</taxon>
        <taxon>Metazoa</taxon>
        <taxon>Ecdysozoa</taxon>
        <taxon>Arthropoda</taxon>
        <taxon>Chelicerata</taxon>
        <taxon>Arachnida</taxon>
        <taxon>Araneae</taxon>
        <taxon>Araneomorphae</taxon>
        <taxon>Entelegynae</taxon>
        <taxon>Araneoidea</taxon>
        <taxon>Araneidae</taxon>
        <taxon>Caerostris</taxon>
    </lineage>
</organism>
<dbReference type="FunFam" id="1.20.1420.30:FF:000004">
    <property type="entry name" value="Sodium/potassium/calcium exchanger 2 isoform 1"/>
    <property type="match status" value="1"/>
</dbReference>
<sequence>MKKHEVTMAEKRRDVIAYMVLVYMVFCLMYHLYTTPILPNTVNSSKITNEESSISSAQRKPLSAINNEESNSSQPWIKNENCTHPDIEQFPRPLMDFATRRKGGLIVHIFVSLYMFLGLAIICDEYFVPSLEKICKLLNIQSDVAGATFMAAGSSAPELATAVIAVFVAQDDIGIGTVVGSAVYNIAFVVGICGVFAGRAIYLNWWPMFRDCLFYLISILALLFALRDESVTWVESVLFLSLYTLYIVFMCFNQRIEKWVKSLQCLSCINVRVSEPISGVSYHPLPDIGMSTLESPSNKFNGSSSSELPNSDISVSAIEDEETSIFSPPSGKCKKTIWALSLPLLACCYFTVPDCRKSKWEKFFFLTFLSSCIWIGLLSYILVWMITVIGFTLSIKDTIMGLTFLAAGASIPDAISSLIVAREGLGDMAVSNAVGSNVFDILLCLGLPWFIQTVIVDPGSKITVRSRGLTYSTITLLLTVVFLLLATHMNRWKLDKRYGCILLAWYGIFMVVAVLYESSLFGNVSLPMCHSDF</sequence>
<feature type="transmembrane region" description="Helical" evidence="18">
    <location>
        <begin position="173"/>
        <end position="196"/>
    </location>
</feature>
<evidence type="ECO:0000313" key="20">
    <source>
        <dbReference type="EMBL" id="GIY71310.1"/>
    </source>
</evidence>
<feature type="transmembrane region" description="Helical" evidence="18">
    <location>
        <begin position="498"/>
        <end position="516"/>
    </location>
</feature>
<evidence type="ECO:0000256" key="8">
    <source>
        <dbReference type="ARBA" id="ARBA00022729"/>
    </source>
</evidence>
<keyword evidence="8" id="KW-0732">Signal</keyword>
<feature type="region of interest" description="Disordered" evidence="17">
    <location>
        <begin position="54"/>
        <end position="77"/>
    </location>
</feature>